<name>A0A4Z2EN66_9TELE</name>
<protein>
    <submittedName>
        <fullName evidence="1">Uncharacterized protein</fullName>
    </submittedName>
</protein>
<dbReference type="AlphaFoldDB" id="A0A4Z2EN66"/>
<reference evidence="1 2" key="1">
    <citation type="submission" date="2019-03" db="EMBL/GenBank/DDBJ databases">
        <title>First draft genome of Liparis tanakae, snailfish: a comprehensive survey of snailfish specific genes.</title>
        <authorList>
            <person name="Kim W."/>
            <person name="Song I."/>
            <person name="Jeong J.-H."/>
            <person name="Kim D."/>
            <person name="Kim S."/>
            <person name="Ryu S."/>
            <person name="Song J.Y."/>
            <person name="Lee S.K."/>
        </authorList>
    </citation>
    <scope>NUCLEOTIDE SEQUENCE [LARGE SCALE GENOMIC DNA]</scope>
    <source>
        <tissue evidence="1">Muscle</tissue>
    </source>
</reference>
<comment type="caution">
    <text evidence="1">The sequence shown here is derived from an EMBL/GenBank/DDBJ whole genome shotgun (WGS) entry which is preliminary data.</text>
</comment>
<accession>A0A4Z2EN66</accession>
<evidence type="ECO:0000313" key="2">
    <source>
        <dbReference type="Proteomes" id="UP000314294"/>
    </source>
</evidence>
<keyword evidence="2" id="KW-1185">Reference proteome</keyword>
<sequence>MVLRGTPLENHVWFHTEPFKPGFSKEPLKSSQSFSLTICRGVASPGRRGVSGAAWRLRLPSEALLCVSAEPLGAGTAQCQDSGGP</sequence>
<proteinExistence type="predicted"/>
<dbReference type="Proteomes" id="UP000314294">
    <property type="component" value="Unassembled WGS sequence"/>
</dbReference>
<gene>
    <name evidence="1" type="ORF">EYF80_060020</name>
</gene>
<evidence type="ECO:0000313" key="1">
    <source>
        <dbReference type="EMBL" id="TNN29832.1"/>
    </source>
</evidence>
<organism evidence="1 2">
    <name type="scientific">Liparis tanakae</name>
    <name type="common">Tanaka's snailfish</name>
    <dbReference type="NCBI Taxonomy" id="230148"/>
    <lineage>
        <taxon>Eukaryota</taxon>
        <taxon>Metazoa</taxon>
        <taxon>Chordata</taxon>
        <taxon>Craniata</taxon>
        <taxon>Vertebrata</taxon>
        <taxon>Euteleostomi</taxon>
        <taxon>Actinopterygii</taxon>
        <taxon>Neopterygii</taxon>
        <taxon>Teleostei</taxon>
        <taxon>Neoteleostei</taxon>
        <taxon>Acanthomorphata</taxon>
        <taxon>Eupercaria</taxon>
        <taxon>Perciformes</taxon>
        <taxon>Cottioidei</taxon>
        <taxon>Cottales</taxon>
        <taxon>Liparidae</taxon>
        <taxon>Liparis</taxon>
    </lineage>
</organism>
<dbReference type="EMBL" id="SRLO01005157">
    <property type="protein sequence ID" value="TNN29832.1"/>
    <property type="molecule type" value="Genomic_DNA"/>
</dbReference>